<proteinExistence type="inferred from homology"/>
<sequence>METNEPLSSSTFMILFYGSIMVVAFILFYGKRRNKYCVGSTAAALPPGPIPWPIVGCLPTLWRKKPRYRWVHKIMEELNTEIACIRIGKIHVIPVTSPELAMEFLKTHDSVFASRPITVTTDMFSDGFLTAGVAPWGNQWKKMRRILTSEILSPARHRWMLSKRTEEADNLLRYVFSLTKTTPTSVSVRSITQHYSGNVMRRMMFNRRYFGKGRADGGPATEEEEHIGALFTMLQHVYAFCVSDYMSCLKAFDLDGHERIVKKALNVIRKYEEPIIDERVQQWRDGKRIEAEDMLDIFISLKDESGEPLLSVKEIKAQITELLLATVDNPSNAVEWAMAEMLNQPQHLQQATEELDRVVGKERLVQESDIPNLKFLTACAREALRLHPIAPFNLPHIATTDVVVAGYLIPAGSHVLLSRLGLGRNHRIWPDPMRFDPNRHLQDPGADLGLAEPDLRFITFTRGRRGCMGGTLGTAITMMLLARLVQGFTWQLPPGVAAIELSESDQLFLKDPLFALAQPRLPESLYPNFEIEKKDF</sequence>
<comment type="cofactor">
    <cofactor evidence="1 8">
        <name>heme</name>
        <dbReference type="ChEBI" id="CHEBI:30413"/>
    </cofactor>
</comment>
<keyword evidence="5" id="KW-0560">Oxidoreductase</keyword>
<dbReference type="AlphaFoldDB" id="A0A5A7UJK2"/>
<keyword evidence="9" id="KW-0472">Membrane</keyword>
<evidence type="ECO:0000256" key="3">
    <source>
        <dbReference type="ARBA" id="ARBA00022617"/>
    </source>
</evidence>
<evidence type="ECO:0000256" key="1">
    <source>
        <dbReference type="ARBA" id="ARBA00001971"/>
    </source>
</evidence>
<comment type="caution">
    <text evidence="10">The sequence shown here is derived from an EMBL/GenBank/DDBJ whole genome shotgun (WGS) entry which is preliminary data.</text>
</comment>
<accession>A0A5A7UJK2</accession>
<feature type="binding site" description="axial binding residue" evidence="8">
    <location>
        <position position="467"/>
    </location>
    <ligand>
        <name>heme</name>
        <dbReference type="ChEBI" id="CHEBI:30413"/>
    </ligand>
    <ligandPart>
        <name>Fe</name>
        <dbReference type="ChEBI" id="CHEBI:18248"/>
    </ligandPart>
</feature>
<evidence type="ECO:0000256" key="4">
    <source>
        <dbReference type="ARBA" id="ARBA00022723"/>
    </source>
</evidence>
<keyword evidence="9" id="KW-1133">Transmembrane helix</keyword>
<evidence type="ECO:0000313" key="10">
    <source>
        <dbReference type="EMBL" id="KAA0056052.1"/>
    </source>
</evidence>
<comment type="similarity">
    <text evidence="2">Belongs to the cytochrome P450 family.</text>
</comment>
<dbReference type="InterPro" id="IPR001128">
    <property type="entry name" value="Cyt_P450"/>
</dbReference>
<keyword evidence="9" id="KW-0812">Transmembrane</keyword>
<keyword evidence="3 8" id="KW-0349">Heme</keyword>
<dbReference type="InterPro" id="IPR036396">
    <property type="entry name" value="Cyt_P450_sf"/>
</dbReference>
<organism evidence="10 11">
    <name type="scientific">Cucumis melo var. makuwa</name>
    <name type="common">Oriental melon</name>
    <dbReference type="NCBI Taxonomy" id="1194695"/>
    <lineage>
        <taxon>Eukaryota</taxon>
        <taxon>Viridiplantae</taxon>
        <taxon>Streptophyta</taxon>
        <taxon>Embryophyta</taxon>
        <taxon>Tracheophyta</taxon>
        <taxon>Spermatophyta</taxon>
        <taxon>Magnoliopsida</taxon>
        <taxon>eudicotyledons</taxon>
        <taxon>Gunneridae</taxon>
        <taxon>Pentapetalae</taxon>
        <taxon>rosids</taxon>
        <taxon>fabids</taxon>
        <taxon>Cucurbitales</taxon>
        <taxon>Cucurbitaceae</taxon>
        <taxon>Benincaseae</taxon>
        <taxon>Cucumis</taxon>
    </lineage>
</organism>
<dbReference type="PANTHER" id="PTHR47944">
    <property type="entry name" value="CYTOCHROME P450 98A9"/>
    <property type="match status" value="1"/>
</dbReference>
<keyword evidence="4 8" id="KW-0479">Metal-binding</keyword>
<evidence type="ECO:0000256" key="8">
    <source>
        <dbReference type="PIRSR" id="PIRSR602401-1"/>
    </source>
</evidence>
<dbReference type="OrthoDB" id="2789670at2759"/>
<protein>
    <submittedName>
        <fullName evidence="10">Tyrosine N-monooxygenase</fullName>
    </submittedName>
</protein>
<feature type="transmembrane region" description="Helical" evidence="9">
    <location>
        <begin position="12"/>
        <end position="30"/>
    </location>
</feature>
<dbReference type="STRING" id="1194695.A0A5A7UJK2"/>
<evidence type="ECO:0000256" key="5">
    <source>
        <dbReference type="ARBA" id="ARBA00023002"/>
    </source>
</evidence>
<evidence type="ECO:0000313" key="11">
    <source>
        <dbReference type="Proteomes" id="UP000321393"/>
    </source>
</evidence>
<evidence type="ECO:0000256" key="9">
    <source>
        <dbReference type="SAM" id="Phobius"/>
    </source>
</evidence>
<evidence type="ECO:0000256" key="2">
    <source>
        <dbReference type="ARBA" id="ARBA00010617"/>
    </source>
</evidence>
<evidence type="ECO:0000256" key="7">
    <source>
        <dbReference type="ARBA" id="ARBA00023033"/>
    </source>
</evidence>
<name>A0A5A7UJK2_CUCMM</name>
<dbReference type="GO" id="GO:0020037">
    <property type="term" value="F:heme binding"/>
    <property type="evidence" value="ECO:0007669"/>
    <property type="project" value="InterPro"/>
</dbReference>
<dbReference type="GO" id="GO:0004497">
    <property type="term" value="F:monooxygenase activity"/>
    <property type="evidence" value="ECO:0007669"/>
    <property type="project" value="UniProtKB-KW"/>
</dbReference>
<dbReference type="GO" id="GO:0005506">
    <property type="term" value="F:iron ion binding"/>
    <property type="evidence" value="ECO:0007669"/>
    <property type="project" value="InterPro"/>
</dbReference>
<dbReference type="EMBL" id="SSTE01008362">
    <property type="protein sequence ID" value="KAA0056052.1"/>
    <property type="molecule type" value="Genomic_DNA"/>
</dbReference>
<reference evidence="10 11" key="1">
    <citation type="submission" date="2019-08" db="EMBL/GenBank/DDBJ databases">
        <title>Draft genome sequences of two oriental melons (Cucumis melo L. var makuwa).</title>
        <authorList>
            <person name="Kwon S.-Y."/>
        </authorList>
    </citation>
    <scope>NUCLEOTIDE SEQUENCE [LARGE SCALE GENOMIC DNA]</scope>
    <source>
        <strain evidence="11">cv. SW 3</strain>
        <tissue evidence="10">Leaf</tissue>
    </source>
</reference>
<dbReference type="PANTHER" id="PTHR47944:SF19">
    <property type="entry name" value="CYTOCHROME P450 77A4"/>
    <property type="match status" value="1"/>
</dbReference>
<dbReference type="GO" id="GO:0016705">
    <property type="term" value="F:oxidoreductase activity, acting on paired donors, with incorporation or reduction of molecular oxygen"/>
    <property type="evidence" value="ECO:0007669"/>
    <property type="project" value="InterPro"/>
</dbReference>
<dbReference type="PRINTS" id="PR00463">
    <property type="entry name" value="EP450I"/>
</dbReference>
<dbReference type="InterPro" id="IPR002401">
    <property type="entry name" value="Cyt_P450_E_grp-I"/>
</dbReference>
<evidence type="ECO:0000256" key="6">
    <source>
        <dbReference type="ARBA" id="ARBA00023004"/>
    </source>
</evidence>
<dbReference type="Pfam" id="PF00067">
    <property type="entry name" value="p450"/>
    <property type="match status" value="1"/>
</dbReference>
<dbReference type="Proteomes" id="UP000321393">
    <property type="component" value="Unassembled WGS sequence"/>
</dbReference>
<keyword evidence="6 8" id="KW-0408">Iron</keyword>
<dbReference type="GO" id="GO:0019756">
    <property type="term" value="P:cyanogenic glycoside biosynthetic process"/>
    <property type="evidence" value="ECO:0007669"/>
    <property type="project" value="UniProtKB-ARBA"/>
</dbReference>
<dbReference type="Gene3D" id="1.10.630.10">
    <property type="entry name" value="Cytochrome P450"/>
    <property type="match status" value="1"/>
</dbReference>
<dbReference type="SUPFAM" id="SSF48264">
    <property type="entry name" value="Cytochrome P450"/>
    <property type="match status" value="1"/>
</dbReference>
<dbReference type="FunFam" id="1.10.630.10:FF:000037">
    <property type="entry name" value="Cytochrome P450 9"/>
    <property type="match status" value="1"/>
</dbReference>
<keyword evidence="7" id="KW-0503">Monooxygenase</keyword>
<gene>
    <name evidence="10" type="ORF">E6C27_scaffold319G002190</name>
</gene>